<dbReference type="InterPro" id="IPR000825">
    <property type="entry name" value="SUF_FeS_clus_asmbl_SufBD_core"/>
</dbReference>
<proteinExistence type="inferred from homology"/>
<comment type="similarity">
    <text evidence="1">Belongs to the iron-sulfur cluster assembly SufBD family.</text>
</comment>
<gene>
    <name evidence="3" type="ORF">XD94_0003</name>
</gene>
<name>A0A117M3J7_9BACT</name>
<protein>
    <submittedName>
        <fullName evidence="3">ABC-type transport system involved in Fe-S cluster assembly, permease component</fullName>
    </submittedName>
</protein>
<dbReference type="GO" id="GO:0016226">
    <property type="term" value="P:iron-sulfur cluster assembly"/>
    <property type="evidence" value="ECO:0007669"/>
    <property type="project" value="InterPro"/>
</dbReference>
<feature type="domain" description="SUF system FeS cluster assembly SufBD core" evidence="2">
    <location>
        <begin position="99"/>
        <end position="315"/>
    </location>
</feature>
<dbReference type="PANTHER" id="PTHR30508">
    <property type="entry name" value="FES CLUSTER ASSEMBLY PROTEIN SUF"/>
    <property type="match status" value="1"/>
</dbReference>
<accession>A0A117M3J7</accession>
<evidence type="ECO:0000259" key="2">
    <source>
        <dbReference type="Pfam" id="PF01458"/>
    </source>
</evidence>
<evidence type="ECO:0000313" key="4">
    <source>
        <dbReference type="Proteomes" id="UP000054092"/>
    </source>
</evidence>
<organism evidence="3 4">
    <name type="scientific">Mesotoga prima</name>
    <dbReference type="NCBI Taxonomy" id="1184387"/>
    <lineage>
        <taxon>Bacteria</taxon>
        <taxon>Thermotogati</taxon>
        <taxon>Thermotogota</taxon>
        <taxon>Thermotogae</taxon>
        <taxon>Kosmotogales</taxon>
        <taxon>Kosmotogaceae</taxon>
        <taxon>Mesotoga</taxon>
    </lineage>
</organism>
<dbReference type="SUPFAM" id="SSF101960">
    <property type="entry name" value="Stabilizer of iron transporter SufD"/>
    <property type="match status" value="1"/>
</dbReference>
<evidence type="ECO:0000313" key="3">
    <source>
        <dbReference type="EMBL" id="KUK82390.1"/>
    </source>
</evidence>
<evidence type="ECO:0000256" key="1">
    <source>
        <dbReference type="ARBA" id="ARBA00043967"/>
    </source>
</evidence>
<dbReference type="PANTHER" id="PTHR30508:SF1">
    <property type="entry name" value="UPF0051 PROTEIN ABCI8, CHLOROPLASTIC-RELATED"/>
    <property type="match status" value="1"/>
</dbReference>
<dbReference type="Pfam" id="PF01458">
    <property type="entry name" value="SUFBD_core"/>
    <property type="match status" value="1"/>
</dbReference>
<dbReference type="PATRIC" id="fig|1184387.3.peg.1027"/>
<dbReference type="InterPro" id="IPR055346">
    <property type="entry name" value="Fe-S_cluster_assembly_SufBD"/>
</dbReference>
<dbReference type="EMBL" id="LGGP01000001">
    <property type="protein sequence ID" value="KUK82390.1"/>
    <property type="molecule type" value="Genomic_DNA"/>
</dbReference>
<dbReference type="Proteomes" id="UP000054092">
    <property type="component" value="Unassembled WGS sequence"/>
</dbReference>
<reference evidence="4" key="1">
    <citation type="journal article" date="2015" name="MBio">
        <title>Genome-Resolved Metagenomic Analysis Reveals Roles for Candidate Phyla and Other Microbial Community Members in Biogeochemical Transformations in Oil Reservoirs.</title>
        <authorList>
            <person name="Hu P."/>
            <person name="Tom L."/>
            <person name="Singh A."/>
            <person name="Thomas B.C."/>
            <person name="Baker B.J."/>
            <person name="Piceno Y.M."/>
            <person name="Andersen G.L."/>
            <person name="Banfield J.F."/>
        </authorList>
    </citation>
    <scope>NUCLEOTIDE SEQUENCE [LARGE SCALE GENOMIC DNA]</scope>
</reference>
<dbReference type="InterPro" id="IPR037284">
    <property type="entry name" value="SUF_FeS_clus_asmbl_SufBD_sf"/>
</dbReference>
<sequence length="318" mass="35668">MIESSYEREFTAIAKEYEKSGGNVSDFLRKDIVSIIVSGNKVIGRNTVEGVHVRAKELDNGVEIWLDIEDDVVIENPIHLCTGYLKPEGTQEVLIHNRLGSRARAKFISHCVFPSGVNFTHSMVADTDVGENAEMFYEDTHMHSKDGGVTVRATYNTVVRKGGRFQNMFYLTKTRVGKLFVKMYVNLEKNSTAHIESKVYEREDDYLEIDEELHLNGEGSSGIAKTTVFATDRSKAKIINKAYGNAPYSRGHIECNEIIKGDSVEVGTMPELYVKNEKAELTHEASIGRVNVKQMETLMSKGLSEEEATDMIVKGMLR</sequence>
<dbReference type="AlphaFoldDB" id="A0A117M3J7"/>
<comment type="caution">
    <text evidence="3">The sequence shown here is derived from an EMBL/GenBank/DDBJ whole genome shotgun (WGS) entry which is preliminary data.</text>
</comment>